<evidence type="ECO:0000256" key="7">
    <source>
        <dbReference type="ARBA" id="ARBA00022840"/>
    </source>
</evidence>
<keyword evidence="4" id="KW-0808">Transferase</keyword>
<evidence type="ECO:0000256" key="5">
    <source>
        <dbReference type="ARBA" id="ARBA00022741"/>
    </source>
</evidence>
<dbReference type="Gene3D" id="3.30.420.40">
    <property type="match status" value="2"/>
</dbReference>
<organism evidence="9 10">
    <name type="scientific">Oceanobacillus caeni</name>
    <dbReference type="NCBI Taxonomy" id="405946"/>
    <lineage>
        <taxon>Bacteria</taxon>
        <taxon>Bacillati</taxon>
        <taxon>Bacillota</taxon>
        <taxon>Bacilli</taxon>
        <taxon>Bacillales</taxon>
        <taxon>Bacillaceae</taxon>
        <taxon>Oceanobacillus</taxon>
    </lineage>
</organism>
<dbReference type="Proteomes" id="UP000037854">
    <property type="component" value="Unassembled WGS sequence"/>
</dbReference>
<name>A0ABR5MNS1_9BACI</name>
<dbReference type="SUPFAM" id="SSF53067">
    <property type="entry name" value="Actin-like ATPase domain"/>
    <property type="match status" value="1"/>
</dbReference>
<proteinExistence type="inferred from homology"/>
<evidence type="ECO:0000256" key="2">
    <source>
        <dbReference type="ARBA" id="ARBA00012323"/>
    </source>
</evidence>
<evidence type="ECO:0000256" key="3">
    <source>
        <dbReference type="ARBA" id="ARBA00014701"/>
    </source>
</evidence>
<accession>A0ABR5MNS1</accession>
<dbReference type="PANTHER" id="PTHR18964:SF149">
    <property type="entry name" value="BIFUNCTIONAL UDP-N-ACETYLGLUCOSAMINE 2-EPIMERASE_N-ACETYLMANNOSAMINE KINASE"/>
    <property type="match status" value="1"/>
</dbReference>
<dbReference type="InterPro" id="IPR049874">
    <property type="entry name" value="ROK_cs"/>
</dbReference>
<evidence type="ECO:0000256" key="1">
    <source>
        <dbReference type="ARBA" id="ARBA00006479"/>
    </source>
</evidence>
<dbReference type="EC" id="2.7.1.2" evidence="2"/>
<keyword evidence="6" id="KW-0418">Kinase</keyword>
<keyword evidence="5" id="KW-0547">Nucleotide-binding</keyword>
<comment type="similarity">
    <text evidence="1">Belongs to the ROK (NagC/XylR) family.</text>
</comment>
<dbReference type="InterPro" id="IPR000600">
    <property type="entry name" value="ROK"/>
</dbReference>
<evidence type="ECO:0000313" key="9">
    <source>
        <dbReference type="EMBL" id="KPH79252.1"/>
    </source>
</evidence>
<evidence type="ECO:0000256" key="6">
    <source>
        <dbReference type="ARBA" id="ARBA00022777"/>
    </source>
</evidence>
<dbReference type="NCBIfam" id="TIGR00744">
    <property type="entry name" value="ROK_glcA_fam"/>
    <property type="match status" value="1"/>
</dbReference>
<protein>
    <recommendedName>
        <fullName evidence="3">Glucokinase</fullName>
        <ecNumber evidence="2">2.7.1.2</ecNumber>
    </recommendedName>
    <alternativeName>
        <fullName evidence="8">Glucose kinase</fullName>
    </alternativeName>
</protein>
<evidence type="ECO:0000313" key="10">
    <source>
        <dbReference type="Proteomes" id="UP000037854"/>
    </source>
</evidence>
<dbReference type="PANTHER" id="PTHR18964">
    <property type="entry name" value="ROK (REPRESSOR, ORF, KINASE) FAMILY"/>
    <property type="match status" value="1"/>
</dbReference>
<dbReference type="RefSeq" id="WP_060667510.1">
    <property type="nucleotide sequence ID" value="NZ_JARTGE010000091.1"/>
</dbReference>
<dbReference type="PROSITE" id="PS01125">
    <property type="entry name" value="ROK"/>
    <property type="match status" value="1"/>
</dbReference>
<sequence>MDELMIGIDIGGTTVKIGLINHKGEFLVKWKIPTNKDNAGKTIVKDIWASIADTLSKYKIENKIIGIGVGAPGFIHPVTGIVEEAVNIGWKNFNLKEELHRLSSLPVFIENDANLAALAENWKGSGNSAENLIFITLGTGVGGGIIANGEISNGTNGTAGEIGHILVAPNEYRCNCGRMGCLETIASATGIVHMAMDHIKEAPHGVLAARYNQRGMLEAKDVFDCATSGDEASQRIIERMADMLGKAMANMAVTINPSQIIIGGGLSKAGEPLLAKITAAFKKYALPRVSECCEVKLAQLDNDAGMIGAAYLVKSRFEKRELRNDNLVEG</sequence>
<dbReference type="InterPro" id="IPR004654">
    <property type="entry name" value="ROK_glcA"/>
</dbReference>
<gene>
    <name evidence="9" type="ORF">AFL42_00665</name>
</gene>
<reference evidence="9 10" key="1">
    <citation type="submission" date="2015-07" db="EMBL/GenBank/DDBJ databases">
        <title>High-quality draft genome sequence of Oceanobacillus caeni HM6, a bacillus isolated from a human feces.</title>
        <authorList>
            <person name="Kumar J."/>
            <person name="Verma M.K."/>
            <person name="Pandey R."/>
            <person name="Bhambi M."/>
            <person name="Chauhan N."/>
        </authorList>
    </citation>
    <scope>NUCLEOTIDE SEQUENCE [LARGE SCALE GENOMIC DNA]</scope>
    <source>
        <strain evidence="9 10">HM6</strain>
    </source>
</reference>
<comment type="caution">
    <text evidence="9">The sequence shown here is derived from an EMBL/GenBank/DDBJ whole genome shotgun (WGS) entry which is preliminary data.</text>
</comment>
<dbReference type="InterPro" id="IPR043129">
    <property type="entry name" value="ATPase_NBD"/>
</dbReference>
<evidence type="ECO:0000256" key="8">
    <source>
        <dbReference type="ARBA" id="ARBA00032386"/>
    </source>
</evidence>
<evidence type="ECO:0000256" key="4">
    <source>
        <dbReference type="ARBA" id="ARBA00022679"/>
    </source>
</evidence>
<dbReference type="Pfam" id="PF00480">
    <property type="entry name" value="ROK"/>
    <property type="match status" value="1"/>
</dbReference>
<dbReference type="EMBL" id="LGTK01000001">
    <property type="protein sequence ID" value="KPH79252.1"/>
    <property type="molecule type" value="Genomic_DNA"/>
</dbReference>
<keyword evidence="10" id="KW-1185">Reference proteome</keyword>
<keyword evidence="7" id="KW-0067">ATP-binding</keyword>